<dbReference type="Proteomes" id="UP000238304">
    <property type="component" value="Chromosome"/>
</dbReference>
<dbReference type="InterPro" id="IPR000387">
    <property type="entry name" value="Tyr_Pase_dom"/>
</dbReference>
<dbReference type="EMBL" id="CP027231">
    <property type="protein sequence ID" value="AVM54065.1"/>
    <property type="molecule type" value="Genomic_DNA"/>
</dbReference>
<dbReference type="InterPro" id="IPR026893">
    <property type="entry name" value="Tyr/Ser_Pase_IphP-type"/>
</dbReference>
<dbReference type="PROSITE" id="PS50056">
    <property type="entry name" value="TYR_PHOSPHATASE_2"/>
    <property type="match status" value="1"/>
</dbReference>
<evidence type="ECO:0000259" key="3">
    <source>
        <dbReference type="PROSITE" id="PS50056"/>
    </source>
</evidence>
<reference evidence="4 5" key="1">
    <citation type="submission" date="2018-02" db="EMBL/GenBank/DDBJ databases">
        <authorList>
            <person name="Holder M.E."/>
            <person name="Ajami N.J."/>
            <person name="Petrosino J.F."/>
        </authorList>
    </citation>
    <scope>NUCLEOTIDE SEQUENCE [LARGE SCALE GENOMIC DNA]</scope>
    <source>
        <strain evidence="4 5">ATCC 33285</strain>
    </source>
</reference>
<dbReference type="RefSeq" id="WP_106043320.1">
    <property type="nucleotide sequence ID" value="NZ_CP027231.1"/>
</dbReference>
<evidence type="ECO:0000313" key="4">
    <source>
        <dbReference type="EMBL" id="AVM54065.1"/>
    </source>
</evidence>
<accession>A0ABM6TAW8</accession>
<dbReference type="PANTHER" id="PTHR31126">
    <property type="entry name" value="TYROSINE-PROTEIN PHOSPHATASE"/>
    <property type="match status" value="1"/>
</dbReference>
<evidence type="ECO:0000256" key="2">
    <source>
        <dbReference type="SAM" id="SignalP"/>
    </source>
</evidence>
<evidence type="ECO:0000256" key="1">
    <source>
        <dbReference type="ARBA" id="ARBA00009580"/>
    </source>
</evidence>
<dbReference type="PANTHER" id="PTHR31126:SF1">
    <property type="entry name" value="TYROSINE SPECIFIC PROTEIN PHOSPHATASES DOMAIN-CONTAINING PROTEIN"/>
    <property type="match status" value="1"/>
</dbReference>
<dbReference type="SUPFAM" id="SSF52799">
    <property type="entry name" value="(Phosphotyrosine protein) phosphatases II"/>
    <property type="match status" value="1"/>
</dbReference>
<evidence type="ECO:0000313" key="5">
    <source>
        <dbReference type="Proteomes" id="UP000238304"/>
    </source>
</evidence>
<dbReference type="PROSITE" id="PS51257">
    <property type="entry name" value="PROKAR_LIPOPROTEIN"/>
    <property type="match status" value="1"/>
</dbReference>
<keyword evidence="2" id="KW-0732">Signal</keyword>
<keyword evidence="5" id="KW-1185">Reference proteome</keyword>
<comment type="similarity">
    <text evidence="1">Belongs to the protein-tyrosine phosphatase family.</text>
</comment>
<name>A0ABM6TAW8_9BACE</name>
<gene>
    <name evidence="4" type="ORF">C4H11_09645</name>
</gene>
<dbReference type="Gene3D" id="3.90.190.10">
    <property type="entry name" value="Protein tyrosine phosphatase superfamily"/>
    <property type="match status" value="1"/>
</dbReference>
<protein>
    <submittedName>
        <fullName evidence="4">Protein-tyrosine-phosphatase</fullName>
    </submittedName>
</protein>
<dbReference type="Pfam" id="PF13350">
    <property type="entry name" value="Y_phosphatase3"/>
    <property type="match status" value="1"/>
</dbReference>
<sequence length="355" mass="40375">MYRNLFSLLTLGVLLTACSRTAPHIVVVCEENNVGNCIVRWEMYPFAKGKVKVYASTNPDAIPEEPIAMADVTDQKLTIITTDPVRRYYYTLVFDGKYRVKVATRNVNIPGIQNFRDLGGYPSYSTGKVVRWGMVYRSAEIESLEDSSIGELKNLGIKTIIDLRSLIEVNSQTDLQKNFDVVHLPIGIGEIEKLQKEVNEQKIKSDTVCRIAERMDRDLMSKLDKEYRQIFDILLDKGSYPVVIHCSSDKGSTGIVSALLLAALGVDEETIMEDYRFNNDYFNNPPTLEYAYRLPMRSREVFAPREYSDDGFLTAVKKEVERRYGDVDTYLQQGIGLTKDEIKRLRSMLLADGGR</sequence>
<feature type="signal peptide" evidence="2">
    <location>
        <begin position="1"/>
        <end position="22"/>
    </location>
</feature>
<feature type="chain" id="PRO_5046568575" evidence="2">
    <location>
        <begin position="23"/>
        <end position="355"/>
    </location>
</feature>
<dbReference type="InterPro" id="IPR029021">
    <property type="entry name" value="Prot-tyrosine_phosphatase-like"/>
</dbReference>
<organism evidence="4 5">
    <name type="scientific">Bacteroides zoogleoformans</name>
    <dbReference type="NCBI Taxonomy" id="28119"/>
    <lineage>
        <taxon>Bacteria</taxon>
        <taxon>Pseudomonadati</taxon>
        <taxon>Bacteroidota</taxon>
        <taxon>Bacteroidia</taxon>
        <taxon>Bacteroidales</taxon>
        <taxon>Bacteroidaceae</taxon>
        <taxon>Bacteroides</taxon>
    </lineage>
</organism>
<proteinExistence type="inferred from homology"/>
<feature type="domain" description="Tyrosine specific protein phosphatases" evidence="3">
    <location>
        <begin position="217"/>
        <end position="276"/>
    </location>
</feature>